<keyword evidence="2" id="KW-0472">Membrane</keyword>
<keyword evidence="2" id="KW-0812">Transmembrane</keyword>
<evidence type="ECO:0000256" key="1">
    <source>
        <dbReference type="SAM" id="MobiDB-lite"/>
    </source>
</evidence>
<evidence type="ECO:0000313" key="3">
    <source>
        <dbReference type="EMBL" id="SCF05960.1"/>
    </source>
</evidence>
<feature type="compositionally biased region" description="Basic and acidic residues" evidence="1">
    <location>
        <begin position="297"/>
        <end position="306"/>
    </location>
</feature>
<feature type="transmembrane region" description="Helical" evidence="2">
    <location>
        <begin position="31"/>
        <end position="52"/>
    </location>
</feature>
<feature type="transmembrane region" description="Helical" evidence="2">
    <location>
        <begin position="59"/>
        <end position="76"/>
    </location>
</feature>
<feature type="transmembrane region" description="Helical" evidence="2">
    <location>
        <begin position="269"/>
        <end position="289"/>
    </location>
</feature>
<organism evidence="3 4">
    <name type="scientific">Micromonospora coriariae</name>
    <dbReference type="NCBI Taxonomy" id="285665"/>
    <lineage>
        <taxon>Bacteria</taxon>
        <taxon>Bacillati</taxon>
        <taxon>Actinomycetota</taxon>
        <taxon>Actinomycetes</taxon>
        <taxon>Micromonosporales</taxon>
        <taxon>Micromonosporaceae</taxon>
        <taxon>Micromonospora</taxon>
    </lineage>
</organism>
<keyword evidence="4" id="KW-1185">Reference proteome</keyword>
<protein>
    <submittedName>
        <fullName evidence="3">Uncharacterized protein</fullName>
    </submittedName>
</protein>
<evidence type="ECO:0000256" key="2">
    <source>
        <dbReference type="SAM" id="Phobius"/>
    </source>
</evidence>
<gene>
    <name evidence="3" type="ORF">GA0070607_5019</name>
</gene>
<evidence type="ECO:0000313" key="4">
    <source>
        <dbReference type="Proteomes" id="UP000198243"/>
    </source>
</evidence>
<keyword evidence="2" id="KW-1133">Transmembrane helix</keyword>
<feature type="compositionally biased region" description="Basic and acidic residues" evidence="1">
    <location>
        <begin position="313"/>
        <end position="328"/>
    </location>
</feature>
<dbReference type="Proteomes" id="UP000198243">
    <property type="component" value="Chromosome I"/>
</dbReference>
<feature type="transmembrane region" description="Helical" evidence="2">
    <location>
        <begin position="210"/>
        <end position="230"/>
    </location>
</feature>
<dbReference type="RefSeq" id="WP_157743250.1">
    <property type="nucleotide sequence ID" value="NZ_LT607412.1"/>
</dbReference>
<feature type="transmembrane region" description="Helical" evidence="2">
    <location>
        <begin position="148"/>
        <end position="167"/>
    </location>
</feature>
<dbReference type="EMBL" id="LT607412">
    <property type="protein sequence ID" value="SCF05960.1"/>
    <property type="molecule type" value="Genomic_DNA"/>
</dbReference>
<sequence length="328" mass="33409">MCAVRLSPEPVCWSVIAGASVMHVAGAMSGAWVLAGQAIAVALTGLAVIVLLGTGRGRVAVAAGVGVLAVDAVLAAKGSDGPRYLSPFYAPLSAPRPSLADDLAWLGEALSAQVTQHWPALLGMSLICGGSLVTLTGRPRTDTRWIRWVAWAAVVGLAVVLLAPVGGGDLPRLLVALAVQLPTMLAVAAGLTVLVVAAGRQRRFGVPAMLGAFLLAAAVIDADLAAVAPLRPVVLEETHSFSHQGAFLEPGIRLESAVALDHASSPGLVTAPLLALLPILAIALLVLAAPTWGHGLSRRDGDDGTRPVDPGDGDDRRGHHDGRGPEGT</sequence>
<feature type="region of interest" description="Disordered" evidence="1">
    <location>
        <begin position="296"/>
        <end position="328"/>
    </location>
</feature>
<accession>A0A1C4XBN7</accession>
<feature type="transmembrane region" description="Helical" evidence="2">
    <location>
        <begin position="118"/>
        <end position="136"/>
    </location>
</feature>
<feature type="transmembrane region" description="Helical" evidence="2">
    <location>
        <begin position="173"/>
        <end position="198"/>
    </location>
</feature>
<proteinExistence type="predicted"/>
<name>A0A1C4XBN7_9ACTN</name>
<reference evidence="4" key="1">
    <citation type="submission" date="2016-06" db="EMBL/GenBank/DDBJ databases">
        <authorList>
            <person name="Varghese N."/>
            <person name="Submissions Spin"/>
        </authorList>
    </citation>
    <scope>NUCLEOTIDE SEQUENCE [LARGE SCALE GENOMIC DNA]</scope>
    <source>
        <strain evidence="4">DSM 44875</strain>
    </source>
</reference>
<dbReference type="OrthoDB" id="3384530at2"/>
<dbReference type="AlphaFoldDB" id="A0A1C4XBN7"/>